<comment type="caution">
    <text evidence="1">The sequence shown here is derived from an EMBL/GenBank/DDBJ whole genome shotgun (WGS) entry which is preliminary data.</text>
</comment>
<dbReference type="GeneID" id="68095307"/>
<proteinExistence type="predicted"/>
<dbReference type="Proteomes" id="UP000816034">
    <property type="component" value="Unassembled WGS sequence"/>
</dbReference>
<name>A0AA88GV49_NAELO</name>
<dbReference type="AlphaFoldDB" id="A0AA88GV49"/>
<evidence type="ECO:0000313" key="2">
    <source>
        <dbReference type="Proteomes" id="UP000816034"/>
    </source>
</evidence>
<dbReference type="SUPFAM" id="SSF48619">
    <property type="entry name" value="Phospholipase A2, PLA2"/>
    <property type="match status" value="1"/>
</dbReference>
<reference evidence="1 2" key="1">
    <citation type="journal article" date="2018" name="BMC Genomics">
        <title>The genome of Naegleria lovaniensis, the basis for a comparative approach to unravel pathogenicity factors of the human pathogenic amoeba N. fowleri.</title>
        <authorList>
            <person name="Liechti N."/>
            <person name="Schurch N."/>
            <person name="Bruggmann R."/>
            <person name="Wittwer M."/>
        </authorList>
    </citation>
    <scope>NUCLEOTIDE SEQUENCE [LARGE SCALE GENOMIC DNA]</scope>
    <source>
        <strain evidence="1 2">ATCC 30569</strain>
    </source>
</reference>
<dbReference type="RefSeq" id="XP_044550398.1">
    <property type="nucleotide sequence ID" value="XM_044692315.1"/>
</dbReference>
<evidence type="ECO:0000313" key="1">
    <source>
        <dbReference type="EMBL" id="KAG2386406.1"/>
    </source>
</evidence>
<protein>
    <submittedName>
        <fullName evidence="1">Uncharacterized protein</fullName>
    </submittedName>
</protein>
<dbReference type="GO" id="GO:0050482">
    <property type="term" value="P:arachidonate secretion"/>
    <property type="evidence" value="ECO:0007669"/>
    <property type="project" value="InterPro"/>
</dbReference>
<sequence>MTADSETPLAHPPQTADEEIVKEDQHIVLSQPLSSLTLETYKDQYIQIISEAASSLFEQFKDTILRVVGTVPKQKTKFKFWYGNYGGPFTWTDKGDPLDDLDLACLLHDKLLPLNALRQLTKLMRQFYGDEMSKQAQAYTRKIEGKAFGIIEPTYMKLFGKM</sequence>
<dbReference type="EMBL" id="PYSW02000016">
    <property type="protein sequence ID" value="KAG2386406.1"/>
    <property type="molecule type" value="Genomic_DNA"/>
</dbReference>
<dbReference type="GO" id="GO:0006644">
    <property type="term" value="P:phospholipid metabolic process"/>
    <property type="evidence" value="ECO:0007669"/>
    <property type="project" value="InterPro"/>
</dbReference>
<accession>A0AA88GV49</accession>
<keyword evidence="2" id="KW-1185">Reference proteome</keyword>
<organism evidence="1 2">
    <name type="scientific">Naegleria lovaniensis</name>
    <name type="common">Amoeba</name>
    <dbReference type="NCBI Taxonomy" id="51637"/>
    <lineage>
        <taxon>Eukaryota</taxon>
        <taxon>Discoba</taxon>
        <taxon>Heterolobosea</taxon>
        <taxon>Tetramitia</taxon>
        <taxon>Eutetramitia</taxon>
        <taxon>Vahlkampfiidae</taxon>
        <taxon>Naegleria</taxon>
    </lineage>
</organism>
<dbReference type="GO" id="GO:0004623">
    <property type="term" value="F:phospholipase A2 activity"/>
    <property type="evidence" value="ECO:0007669"/>
    <property type="project" value="InterPro"/>
</dbReference>
<dbReference type="InterPro" id="IPR036444">
    <property type="entry name" value="PLipase_A2_dom_sf"/>
</dbReference>
<gene>
    <name evidence="1" type="ORF">C9374_002852</name>
</gene>